<reference evidence="4" key="1">
    <citation type="submission" date="2021-01" db="EMBL/GenBank/DDBJ databases">
        <authorList>
            <person name="Bezrukov I."/>
        </authorList>
    </citation>
    <scope>NUCLEOTIDE SEQUENCE</scope>
</reference>
<dbReference type="Gene3D" id="3.60.21.10">
    <property type="match status" value="1"/>
</dbReference>
<name>A0A8S2B9Y8_ARAAE</name>
<dbReference type="EMBL" id="LR999458">
    <property type="protein sequence ID" value="CAE6247086.1"/>
    <property type="molecule type" value="Genomic_DNA"/>
</dbReference>
<dbReference type="Pfam" id="PF00149">
    <property type="entry name" value="Metallophos"/>
    <property type="match status" value="1"/>
</dbReference>
<dbReference type="PANTHER" id="PTHR35769">
    <property type="entry name" value="CALCINEURIN-LIKE METALLO-PHOSPHOESTERASE SUPERFAMILY PROTEIN"/>
    <property type="match status" value="1"/>
</dbReference>
<sequence>MASSSLVRIAVVGDIHGFWDLDEDRKALRVLQPHLVLFTGDFGEENVPLVQSVAALTFPKAVILGNHDAWFTHDFPRKQKQNGVQMQLDILGDEHVGYQRMDFPSFKLSIVGGRPFSIGGDRLFRKNLLVQRYGVHDMDASAGSICRAAHGTPEDHVAIILAHNGPTGLGSQAEDICGKDWVDEAGDHGDPDLEQAIRQLKETTKLSVPLVVFGHMHKELQRGKGNRKMVVQDGDNQTIYVNGAIVPRVKEAKERGAVESESGGTTRAFTLVEILDGKIKKIAEIWVHVNGMMILKQLKQFTFSATRRNVDVKRLARFYGSPAVCESLTTSKVSKRLSRDDRRALVESFVNEYRATNAGRFPSLDATRKQVGGNYYIVRDIFQELKLKPKAHVPIVAKALSEVSPSVPGMDSTETGSEQRQDIIDTSHSNSDDESNLQGNNLIITATVDKRETETTQGIEVEVYLKNSETEEEGNLTHLGNQESKADHLEGAAVSADVVPTETRQVSETGAGEVKETEAGEVKETEADIAGEL</sequence>
<feature type="domain" description="Calcineurin-like phosphoesterase" evidence="2">
    <location>
        <begin position="8"/>
        <end position="218"/>
    </location>
</feature>
<dbReference type="InterPro" id="IPR029052">
    <property type="entry name" value="Metallo-depent_PP-like"/>
</dbReference>
<dbReference type="SUPFAM" id="SSF56300">
    <property type="entry name" value="Metallo-dependent phosphatases"/>
    <property type="match status" value="1"/>
</dbReference>
<gene>
    <name evidence="4" type="ORF">AARE701A_LOCUS21812</name>
</gene>
<dbReference type="NCBIfam" id="TIGR04168">
    <property type="entry name" value="TIGR04168 family protein"/>
    <property type="match status" value="1"/>
</dbReference>
<proteinExistence type="predicted"/>
<dbReference type="InterPro" id="IPR058941">
    <property type="entry name" value="HTH_AT3G52170-like"/>
</dbReference>
<protein>
    <recommendedName>
        <fullName evidence="6">Calcineurin-like phosphoesterase domain-containing protein</fullName>
    </recommendedName>
</protein>
<dbReference type="Pfam" id="PF25896">
    <property type="entry name" value="HTH_AT3G52170"/>
    <property type="match status" value="1"/>
</dbReference>
<keyword evidence="5" id="KW-1185">Reference proteome</keyword>
<feature type="region of interest" description="Disordered" evidence="1">
    <location>
        <begin position="501"/>
        <end position="533"/>
    </location>
</feature>
<feature type="domain" description="AT3G52170-like helix-turn-helix" evidence="3">
    <location>
        <begin position="338"/>
        <end position="386"/>
    </location>
</feature>
<dbReference type="AlphaFoldDB" id="A0A8S2B9Y8"/>
<dbReference type="PANTHER" id="PTHR35769:SF2">
    <property type="entry name" value="CALCINEURIN-LIKE METALLO-PHOSPHOESTERASE SUPERFAMILY PROTEIN"/>
    <property type="match status" value="1"/>
</dbReference>
<evidence type="ECO:0000256" key="1">
    <source>
        <dbReference type="SAM" id="MobiDB-lite"/>
    </source>
</evidence>
<dbReference type="InterPro" id="IPR027629">
    <property type="entry name" value="DevT-like"/>
</dbReference>
<dbReference type="Proteomes" id="UP000682877">
    <property type="component" value="Chromosome 8"/>
</dbReference>
<dbReference type="CDD" id="cd07397">
    <property type="entry name" value="MPP_NostocDevT-like"/>
    <property type="match status" value="1"/>
</dbReference>
<evidence type="ECO:0000259" key="2">
    <source>
        <dbReference type="Pfam" id="PF00149"/>
    </source>
</evidence>
<evidence type="ECO:0000313" key="4">
    <source>
        <dbReference type="EMBL" id="CAE6247086.1"/>
    </source>
</evidence>
<evidence type="ECO:0000313" key="5">
    <source>
        <dbReference type="Proteomes" id="UP000682877"/>
    </source>
</evidence>
<feature type="compositionally biased region" description="Basic and acidic residues" evidence="1">
    <location>
        <begin position="513"/>
        <end position="526"/>
    </location>
</feature>
<accession>A0A8S2B9Y8</accession>
<organism evidence="4 5">
    <name type="scientific">Arabidopsis arenosa</name>
    <name type="common">Sand rock-cress</name>
    <name type="synonym">Cardaminopsis arenosa</name>
    <dbReference type="NCBI Taxonomy" id="38785"/>
    <lineage>
        <taxon>Eukaryota</taxon>
        <taxon>Viridiplantae</taxon>
        <taxon>Streptophyta</taxon>
        <taxon>Embryophyta</taxon>
        <taxon>Tracheophyta</taxon>
        <taxon>Spermatophyta</taxon>
        <taxon>Magnoliopsida</taxon>
        <taxon>eudicotyledons</taxon>
        <taxon>Gunneridae</taxon>
        <taxon>Pentapetalae</taxon>
        <taxon>rosids</taxon>
        <taxon>malvids</taxon>
        <taxon>Brassicales</taxon>
        <taxon>Brassicaceae</taxon>
        <taxon>Camelineae</taxon>
        <taxon>Arabidopsis</taxon>
    </lineage>
</organism>
<dbReference type="GO" id="GO:0016787">
    <property type="term" value="F:hydrolase activity"/>
    <property type="evidence" value="ECO:0007669"/>
    <property type="project" value="InterPro"/>
</dbReference>
<evidence type="ECO:0008006" key="6">
    <source>
        <dbReference type="Google" id="ProtNLM"/>
    </source>
</evidence>
<evidence type="ECO:0000259" key="3">
    <source>
        <dbReference type="Pfam" id="PF25896"/>
    </source>
</evidence>
<dbReference type="InterPro" id="IPR004843">
    <property type="entry name" value="Calcineurin-like_PHP"/>
</dbReference>